<organism evidence="7 8">
    <name type="scientific">Streptomyces venezuelae</name>
    <dbReference type="NCBI Taxonomy" id="54571"/>
    <lineage>
        <taxon>Bacteria</taxon>
        <taxon>Bacillati</taxon>
        <taxon>Actinomycetota</taxon>
        <taxon>Actinomycetes</taxon>
        <taxon>Kitasatosporales</taxon>
        <taxon>Streptomycetaceae</taxon>
        <taxon>Streptomyces</taxon>
    </lineage>
</organism>
<reference evidence="7 8" key="1">
    <citation type="submission" date="2018-05" db="EMBL/GenBank/DDBJ databases">
        <title>Streptomyces venezuelae.</title>
        <authorList>
            <person name="Kim W."/>
            <person name="Lee N."/>
            <person name="Cho B.-K."/>
        </authorList>
    </citation>
    <scope>NUCLEOTIDE SEQUENCE [LARGE SCALE GENOMIC DNA]</scope>
    <source>
        <strain evidence="7 8">ATCC 21018</strain>
    </source>
</reference>
<gene>
    <name evidence="7" type="ORF">DEJ51_02640</name>
</gene>
<dbReference type="PRINTS" id="PR00359">
    <property type="entry name" value="BP450"/>
</dbReference>
<dbReference type="EMBL" id="CP029189">
    <property type="protein sequence ID" value="QES53283.1"/>
    <property type="molecule type" value="Genomic_DNA"/>
</dbReference>
<dbReference type="OrthoDB" id="3861479at2"/>
<sequence length="408" mass="44462">MTAAHNVPDILSQEFAENPYPTYRALRESPELVWHEATQSYLVARYEDVARVFKDKQSQFTTDNYAWQAEPVHGKTLLQMSGREHATRRALVAPAFRGHELREKVVPLIERNARELIDAFRGTGAVDLVSGFASRFPITVIADMFGLDRSGHKHIGGWYRAFVAFTGNLSGDPECAAAGSRAQAEFAAYMLPVIRERRSRLGDDLLSALCTAEVDGVSMSDEDIKAFCSLLLTAGAETTDKAVAALFANLLADPRQLDAVRQDRGLIDRAFAETLRYSPPVHMIMRQAGTDVSMSAGTIPAGATVTCLIGAANRDPERYADPDRFDILRDDLTATTAFSAAADHLAFALGRHFCVGALLAKAEVEIATNQLLDAMPDLRPADGYDPAGQGVFTRGPKSVRVEFTPTVG</sequence>
<proteinExistence type="inferred from homology"/>
<evidence type="ECO:0000256" key="1">
    <source>
        <dbReference type="ARBA" id="ARBA00010617"/>
    </source>
</evidence>
<dbReference type="FunFam" id="1.10.630.10:FF:000018">
    <property type="entry name" value="Cytochrome P450 monooxygenase"/>
    <property type="match status" value="1"/>
</dbReference>
<dbReference type="Gene3D" id="1.10.630.10">
    <property type="entry name" value="Cytochrome P450"/>
    <property type="match status" value="1"/>
</dbReference>
<dbReference type="SUPFAM" id="SSF48264">
    <property type="entry name" value="Cytochrome P450"/>
    <property type="match status" value="1"/>
</dbReference>
<evidence type="ECO:0000313" key="7">
    <source>
        <dbReference type="EMBL" id="QES53283.1"/>
    </source>
</evidence>
<keyword evidence="2" id="KW-0349">Heme</keyword>
<keyword evidence="4" id="KW-0560">Oxidoreductase</keyword>
<dbReference type="Pfam" id="PF00067">
    <property type="entry name" value="p450"/>
    <property type="match status" value="2"/>
</dbReference>
<dbReference type="GO" id="GO:0004497">
    <property type="term" value="F:monooxygenase activity"/>
    <property type="evidence" value="ECO:0007669"/>
    <property type="project" value="UniProtKB-KW"/>
</dbReference>
<keyword evidence="5" id="KW-0408">Iron</keyword>
<evidence type="ECO:0000256" key="5">
    <source>
        <dbReference type="ARBA" id="ARBA00023004"/>
    </source>
</evidence>
<keyword evidence="6" id="KW-0503">Monooxygenase</keyword>
<dbReference type="InterPro" id="IPR001128">
    <property type="entry name" value="Cyt_P450"/>
</dbReference>
<evidence type="ECO:0000256" key="4">
    <source>
        <dbReference type="ARBA" id="ARBA00023002"/>
    </source>
</evidence>
<dbReference type="PANTHER" id="PTHR46696">
    <property type="entry name" value="P450, PUTATIVE (EUROFUNG)-RELATED"/>
    <property type="match status" value="1"/>
</dbReference>
<dbReference type="GO" id="GO:0005506">
    <property type="term" value="F:iron ion binding"/>
    <property type="evidence" value="ECO:0007669"/>
    <property type="project" value="InterPro"/>
</dbReference>
<dbReference type="PANTHER" id="PTHR46696:SF3">
    <property type="entry name" value="PULCHERRIMINIC ACID SYNTHASE"/>
    <property type="match status" value="1"/>
</dbReference>
<dbReference type="RefSeq" id="WP_150255908.1">
    <property type="nucleotide sequence ID" value="NZ_CP029189.1"/>
</dbReference>
<dbReference type="Proteomes" id="UP000324101">
    <property type="component" value="Chromosome"/>
</dbReference>
<dbReference type="GO" id="GO:0016705">
    <property type="term" value="F:oxidoreductase activity, acting on paired donors, with incorporation or reduction of molecular oxygen"/>
    <property type="evidence" value="ECO:0007669"/>
    <property type="project" value="InterPro"/>
</dbReference>
<comment type="similarity">
    <text evidence="1">Belongs to the cytochrome P450 family.</text>
</comment>
<dbReference type="GO" id="GO:0020037">
    <property type="term" value="F:heme binding"/>
    <property type="evidence" value="ECO:0007669"/>
    <property type="project" value="InterPro"/>
</dbReference>
<evidence type="ECO:0000313" key="8">
    <source>
        <dbReference type="Proteomes" id="UP000324101"/>
    </source>
</evidence>
<protein>
    <submittedName>
        <fullName evidence="7">Cytochrome P450</fullName>
    </submittedName>
</protein>
<evidence type="ECO:0000256" key="3">
    <source>
        <dbReference type="ARBA" id="ARBA00022723"/>
    </source>
</evidence>
<dbReference type="InterPro" id="IPR002397">
    <property type="entry name" value="Cyt_P450_B"/>
</dbReference>
<dbReference type="InterPro" id="IPR036396">
    <property type="entry name" value="Cyt_P450_sf"/>
</dbReference>
<evidence type="ECO:0000256" key="2">
    <source>
        <dbReference type="ARBA" id="ARBA00022617"/>
    </source>
</evidence>
<name>A0A5P2DEU8_STRVZ</name>
<evidence type="ECO:0000256" key="6">
    <source>
        <dbReference type="ARBA" id="ARBA00023033"/>
    </source>
</evidence>
<dbReference type="AlphaFoldDB" id="A0A5P2DEU8"/>
<keyword evidence="3" id="KW-0479">Metal-binding</keyword>
<accession>A0A5P2DEU8</accession>